<evidence type="ECO:0000313" key="1">
    <source>
        <dbReference type="Proteomes" id="UP000095286"/>
    </source>
</evidence>
<organism evidence="1 2">
    <name type="scientific">Rhabditophanes sp. KR3021</name>
    <dbReference type="NCBI Taxonomy" id="114890"/>
    <lineage>
        <taxon>Eukaryota</taxon>
        <taxon>Metazoa</taxon>
        <taxon>Ecdysozoa</taxon>
        <taxon>Nematoda</taxon>
        <taxon>Chromadorea</taxon>
        <taxon>Rhabditida</taxon>
        <taxon>Tylenchina</taxon>
        <taxon>Panagrolaimomorpha</taxon>
        <taxon>Strongyloidoidea</taxon>
        <taxon>Alloionematidae</taxon>
        <taxon>Rhabditophanes</taxon>
    </lineage>
</organism>
<protein>
    <submittedName>
        <fullName evidence="2">ANK_REP_REGION domain-containing protein</fullName>
    </submittedName>
</protein>
<reference evidence="2" key="1">
    <citation type="submission" date="2016-11" db="UniProtKB">
        <authorList>
            <consortium name="WormBaseParasite"/>
        </authorList>
    </citation>
    <scope>IDENTIFICATION</scope>
    <source>
        <strain evidence="2">KR3021</strain>
    </source>
</reference>
<accession>A0AC35TW30</accession>
<dbReference type="Proteomes" id="UP000095286">
    <property type="component" value="Unplaced"/>
</dbReference>
<sequence length="1348" mass="151257">MARKGSVTLPLKEYNPQSTVSGLSGVISNFADIALGGGQFHVSEYFNAAEYGLWQNLEGLHRGHVNSLRNTSGETLLIVAAKAGHINIVRQLIEDSDVDESDNEGWSALLNAAANGHTDICKMLIENGASIDLADLMGWTPLMWAVYKNHRETVALLLNYKVQINIVDDDDGLTPLILSAGRGYQEIVKLLLENGAAVNSCDKFGSTSLIWASRKGYLNIVEILLNDGCEVDAVGMYGSTALMLATKGNFIEVVEKLLSREPNVNVVDYNGLSALAIACREGYEKIAEILIQSGAFVNLIDRYGNSILASAVRSGSCNIVRMLLEKYSDVNTKDSESRTPLHLAIDKSYIDMVVLLLEKKPNLEVKNKDGETPLFRAVKNRHVAIAQLLVNAGAKVSAQDKYGENSLHLSLRARSKRMTQLLLSNPSDSKLLYRPNKLTQTPYSIDQENPTPIMPQIFGSMDSDMQVNSMLGYDIYSDVMADVLCDPQLKLPLTIGFFSRWGNGKSFLLPKMRDSMVSFSRTWLDGANIQWSWAIVTFLFVLSLYITLIGVTIAAISESIRVIFITGISGSSLFIILTIFYFVLYHGNERKTWQKAVISDMKFSRFLHQLKLIAKVLTLNAPKRSHKELTISPVSFLFADDHKLCSVGSEHSLTAILTTLYDSIEEHFGPISVRLLTAINPMFRGEKNAKFRTYCCFPAIVTGLITLLSLGLSLFFAAQALFYRNIFNPTPTYTILSIIFIILFGLLSLYPCYVIIVYLFTNIARRRMKKMDKEAHTIPFERLIQKLQREVHLLSDMVKALDAFTNSQTRLVVMVDGMDNNENSKIVQILDALTLLFGTEPNSPFVLILAVDRHIIVNAATENIKSSRGGQDSSGTEYVKSIVSLPFYIHNQNVKQMIKDLKEKGDNNKSEWLVNESALTRRDTISGSRLSLSRDNSDSVSRRNIPSGHGVNSTDVATFLLSDEYFSNMNPRSLRRIVHSMIFTGRLLRSFDIEFGWVCLGIWIGLIEQWPFRISWLIEKALTTSNDNVLLYDLYRKLKHRIPVKHDLAKLDKNGTNFEKVLKKTYQNSEQLTVGKIRKLLPCTCNLDPYLRKLIAVEFASENYDNLTDMNASETLLETAQQCLLKDPTFWTKNDTLLMKMKCGDFMKYVDQLEMSKERRDEVGDKIKDMNLTGIVLMTCDLADLQKALDIKLGDWHLLKLLIETLRKINNAKVLKNLSISNATQEALERLNATKQQIINDEAPESASVHNAQVKKIIQAQNVSVDLYEDVYSAIPNGDSLFHDFSKGPKSVKSVRNDTINEVDEVDSNKSNMGSRESLIKFDDDIQELDTELEEVGLLSKEGNEDII</sequence>
<dbReference type="WBParaSite" id="RSKR_0000479200.1">
    <property type="protein sequence ID" value="RSKR_0000479200.1"/>
    <property type="gene ID" value="RSKR_0000479200"/>
</dbReference>
<proteinExistence type="predicted"/>
<name>A0AC35TW30_9BILA</name>
<evidence type="ECO:0000313" key="2">
    <source>
        <dbReference type="WBParaSite" id="RSKR_0000479200.1"/>
    </source>
</evidence>